<evidence type="ECO:0000313" key="2">
    <source>
        <dbReference type="EnsemblMetazoa" id="XP_016658293.1"/>
    </source>
</evidence>
<evidence type="ECO:0000259" key="1">
    <source>
        <dbReference type="Pfam" id="PF00856"/>
    </source>
</evidence>
<dbReference type="OrthoDB" id="6627536at2759"/>
<feature type="domain" description="SET" evidence="1">
    <location>
        <begin position="78"/>
        <end position="144"/>
    </location>
</feature>
<dbReference type="GO" id="GO:0042799">
    <property type="term" value="F:histone H4K20 methyltransferase activity"/>
    <property type="evidence" value="ECO:0007669"/>
    <property type="project" value="TreeGrafter"/>
</dbReference>
<accession>A0A8R2H3Q7</accession>
<dbReference type="RefSeq" id="XP_016658293.1">
    <property type="nucleotide sequence ID" value="XM_016802804.2"/>
</dbReference>
<dbReference type="KEGG" id="api:107883199"/>
<sequence length="148" mass="17045">MLGHIGDKLTAEIVHLIFNHIVHKTNLTTPNDGTGRYKKMDQVQRNMYSMSVDQGESRIEYKLCEYLCQSDDPFAHIMVVAKRHIKKNTKLKELSAQLFPFAEKYVVKGVNDFSMIYSQLHKQQCLLLGPLAFVNHSCTPNCKFNKKI</sequence>
<dbReference type="Pfam" id="PF00856">
    <property type="entry name" value="SET"/>
    <property type="match status" value="1"/>
</dbReference>
<dbReference type="InterPro" id="IPR046341">
    <property type="entry name" value="SET_dom_sf"/>
</dbReference>
<dbReference type="InterPro" id="IPR039977">
    <property type="entry name" value="Suv4-20/Set9"/>
</dbReference>
<dbReference type="Gene3D" id="2.170.270.10">
    <property type="entry name" value="SET domain"/>
    <property type="match status" value="1"/>
</dbReference>
<dbReference type="GeneID" id="107883199"/>
<organism evidence="2 3">
    <name type="scientific">Acyrthosiphon pisum</name>
    <name type="common">Pea aphid</name>
    <dbReference type="NCBI Taxonomy" id="7029"/>
    <lineage>
        <taxon>Eukaryota</taxon>
        <taxon>Metazoa</taxon>
        <taxon>Ecdysozoa</taxon>
        <taxon>Arthropoda</taxon>
        <taxon>Hexapoda</taxon>
        <taxon>Insecta</taxon>
        <taxon>Pterygota</taxon>
        <taxon>Neoptera</taxon>
        <taxon>Paraneoptera</taxon>
        <taxon>Hemiptera</taxon>
        <taxon>Sternorrhyncha</taxon>
        <taxon>Aphidomorpha</taxon>
        <taxon>Aphidoidea</taxon>
        <taxon>Aphididae</taxon>
        <taxon>Macrosiphini</taxon>
        <taxon>Acyrthosiphon</taxon>
    </lineage>
</organism>
<keyword evidence="3" id="KW-1185">Reference proteome</keyword>
<name>A0A8R2H3Q7_ACYPI</name>
<dbReference type="InterPro" id="IPR001214">
    <property type="entry name" value="SET_dom"/>
</dbReference>
<reference evidence="2" key="2">
    <citation type="submission" date="2022-06" db="UniProtKB">
        <authorList>
            <consortium name="EnsemblMetazoa"/>
        </authorList>
    </citation>
    <scope>IDENTIFICATION</scope>
</reference>
<evidence type="ECO:0000313" key="3">
    <source>
        <dbReference type="Proteomes" id="UP000007819"/>
    </source>
</evidence>
<dbReference type="PANTHER" id="PTHR12977:SF4">
    <property type="entry name" value="HISTONE-LYSINE N-METHYLTRANSFERASE KMT5B"/>
    <property type="match status" value="1"/>
</dbReference>
<dbReference type="AlphaFoldDB" id="A0A8R2H3Q7"/>
<dbReference type="PANTHER" id="PTHR12977">
    <property type="entry name" value="SUPPRESSOR OF VARIEGATION 4-20-RELATED"/>
    <property type="match status" value="1"/>
</dbReference>
<dbReference type="Proteomes" id="UP000007819">
    <property type="component" value="Unassembled WGS sequence"/>
</dbReference>
<dbReference type="SUPFAM" id="SSF82199">
    <property type="entry name" value="SET domain"/>
    <property type="match status" value="1"/>
</dbReference>
<protein>
    <recommendedName>
        <fullName evidence="1">SET domain-containing protein</fullName>
    </recommendedName>
</protein>
<dbReference type="EnsemblMetazoa" id="XM_016802804.2">
    <property type="protein sequence ID" value="XP_016658293.1"/>
    <property type="gene ID" value="LOC107883199"/>
</dbReference>
<proteinExistence type="predicted"/>
<reference evidence="3" key="1">
    <citation type="submission" date="2010-06" db="EMBL/GenBank/DDBJ databases">
        <authorList>
            <person name="Jiang H."/>
            <person name="Abraham K."/>
            <person name="Ali S."/>
            <person name="Alsbrooks S.L."/>
            <person name="Anim B.N."/>
            <person name="Anosike U.S."/>
            <person name="Attaway T."/>
            <person name="Bandaranaike D.P."/>
            <person name="Battles P.K."/>
            <person name="Bell S.N."/>
            <person name="Bell A.V."/>
            <person name="Beltran B."/>
            <person name="Bickham C."/>
            <person name="Bustamante Y."/>
            <person name="Caleb T."/>
            <person name="Canada A."/>
            <person name="Cardenas V."/>
            <person name="Carter K."/>
            <person name="Chacko J."/>
            <person name="Chandrabose M.N."/>
            <person name="Chavez D."/>
            <person name="Chavez A."/>
            <person name="Chen L."/>
            <person name="Chu H.-S."/>
            <person name="Claassen K.J."/>
            <person name="Cockrell R."/>
            <person name="Collins M."/>
            <person name="Cooper J.A."/>
            <person name="Cree A."/>
            <person name="Curry S.M."/>
            <person name="Da Y."/>
            <person name="Dao M.D."/>
            <person name="Das B."/>
            <person name="Davila M.-L."/>
            <person name="Davy-Carroll L."/>
            <person name="Denson S."/>
            <person name="Dinh H."/>
            <person name="Ebong V.E."/>
            <person name="Edwards J.R."/>
            <person name="Egan A."/>
            <person name="El-Daye J."/>
            <person name="Escobedo L."/>
            <person name="Fernandez S."/>
            <person name="Fernando P.R."/>
            <person name="Flagg N."/>
            <person name="Forbes L.D."/>
            <person name="Fowler R.G."/>
            <person name="Fu Q."/>
            <person name="Gabisi R.A."/>
            <person name="Ganer J."/>
            <person name="Garbino Pronczuk A."/>
            <person name="Garcia R.M."/>
            <person name="Garner T."/>
            <person name="Garrett T.E."/>
            <person name="Gonzalez D.A."/>
            <person name="Hamid H."/>
            <person name="Hawkins E.S."/>
            <person name="Hirani K."/>
            <person name="Hogues M.E."/>
            <person name="Hollins B."/>
            <person name="Hsiao C.-H."/>
            <person name="Jabil R."/>
            <person name="James M.L."/>
            <person name="Jhangiani S.N."/>
            <person name="Johnson B."/>
            <person name="Johnson Q."/>
            <person name="Joshi V."/>
            <person name="Kalu J.B."/>
            <person name="Kam C."/>
            <person name="Kashfia A."/>
            <person name="Keebler J."/>
            <person name="Kisamo H."/>
            <person name="Kovar C.L."/>
            <person name="Lago L.A."/>
            <person name="Lai C.-Y."/>
            <person name="Laidlaw J."/>
            <person name="Lara F."/>
            <person name="Le T.-K."/>
            <person name="Lee S.L."/>
            <person name="Legall F.H."/>
            <person name="Lemon S.J."/>
            <person name="Lewis L.R."/>
            <person name="Li B."/>
            <person name="Liu Y."/>
            <person name="Liu Y.-S."/>
            <person name="Lopez J."/>
            <person name="Lozado R.J."/>
            <person name="Lu J."/>
            <person name="Madu R.C."/>
            <person name="Maheshwari M."/>
            <person name="Maheshwari R."/>
            <person name="Malloy K."/>
            <person name="Martinez E."/>
            <person name="Mathew T."/>
            <person name="Mercado I.C."/>
            <person name="Mercado C."/>
            <person name="Meyer B."/>
            <person name="Montgomery K."/>
            <person name="Morgan M.B."/>
            <person name="Munidasa M."/>
            <person name="Nazareth L.V."/>
            <person name="Nelson J."/>
            <person name="Ng B.M."/>
            <person name="Nguyen N.B."/>
            <person name="Nguyen P.Q."/>
            <person name="Nguyen T."/>
            <person name="Obregon M."/>
            <person name="Okwuonu G.O."/>
            <person name="Onwere C.G."/>
            <person name="Orozco G."/>
            <person name="Parra A."/>
            <person name="Patel S."/>
            <person name="Patil S."/>
            <person name="Perez A."/>
            <person name="Perez Y."/>
            <person name="Pham C."/>
            <person name="Primus E.L."/>
            <person name="Pu L.-L."/>
            <person name="Puazo M."/>
            <person name="Qin X."/>
            <person name="Quiroz J.B."/>
            <person name="Reese J."/>
            <person name="Richards S."/>
            <person name="Rives C.M."/>
            <person name="Robberts R."/>
            <person name="Ruiz S.J."/>
            <person name="Ruiz M.J."/>
            <person name="Santibanez J."/>
            <person name="Schneider B.W."/>
            <person name="Sisson I."/>
            <person name="Smith M."/>
            <person name="Sodergren E."/>
            <person name="Song X.-Z."/>
            <person name="Song B.B."/>
            <person name="Summersgill H."/>
            <person name="Thelus R."/>
            <person name="Thornton R.D."/>
            <person name="Trejos Z.Y."/>
            <person name="Usmani K."/>
            <person name="Vattathil S."/>
            <person name="Villasana D."/>
            <person name="Walker D.L."/>
            <person name="Wang S."/>
            <person name="Wang K."/>
            <person name="White C.S."/>
            <person name="Williams A.C."/>
            <person name="Williamson J."/>
            <person name="Wilson K."/>
            <person name="Woghiren I.O."/>
            <person name="Woodworth J.R."/>
            <person name="Worley K.C."/>
            <person name="Wright R.A."/>
            <person name="Wu W."/>
            <person name="Young L."/>
            <person name="Zhang L."/>
            <person name="Zhang J."/>
            <person name="Zhu Y."/>
            <person name="Muzny D.M."/>
            <person name="Weinstock G."/>
            <person name="Gibbs R.A."/>
        </authorList>
    </citation>
    <scope>NUCLEOTIDE SEQUENCE [LARGE SCALE GENOMIC DNA]</scope>
    <source>
        <strain evidence="3">LSR1</strain>
    </source>
</reference>
<dbReference type="GO" id="GO:0005634">
    <property type="term" value="C:nucleus"/>
    <property type="evidence" value="ECO:0007669"/>
    <property type="project" value="TreeGrafter"/>
</dbReference>